<dbReference type="PANTHER" id="PTHR46924:SF3">
    <property type="entry name" value="METABOTROPIC GLUTAMATE RECEPTOR-LIKE PROTEIN C-RELATED"/>
    <property type="match status" value="1"/>
</dbReference>
<keyword evidence="17" id="KW-1185">Reference proteome</keyword>
<accession>A0AAN7Z206</accession>
<keyword evidence="9" id="KW-0675">Receptor</keyword>
<evidence type="ECO:0000313" key="16">
    <source>
        <dbReference type="EMBL" id="KAK5584797.1"/>
    </source>
</evidence>
<evidence type="ECO:0000256" key="6">
    <source>
        <dbReference type="ARBA" id="ARBA00022989"/>
    </source>
</evidence>
<evidence type="ECO:0000256" key="13">
    <source>
        <dbReference type="SAM" id="Phobius"/>
    </source>
</evidence>
<evidence type="ECO:0000256" key="4">
    <source>
        <dbReference type="ARBA" id="ARBA00022692"/>
    </source>
</evidence>
<keyword evidence="7" id="KW-0297">G-protein coupled receptor</keyword>
<feature type="chain" id="PRO_5042941065" description="G-protein coupled receptors family 3 profile domain-containing protein" evidence="14">
    <location>
        <begin position="22"/>
        <end position="772"/>
    </location>
</feature>
<comment type="subcellular location">
    <subcellularLocation>
        <location evidence="1">Membrane</location>
        <topology evidence="1">Multi-pass membrane protein</topology>
    </subcellularLocation>
</comment>
<evidence type="ECO:0000259" key="15">
    <source>
        <dbReference type="PROSITE" id="PS50259"/>
    </source>
</evidence>
<keyword evidence="5 14" id="KW-0732">Signal</keyword>
<evidence type="ECO:0000256" key="10">
    <source>
        <dbReference type="ARBA" id="ARBA00023180"/>
    </source>
</evidence>
<feature type="transmembrane region" description="Helical" evidence="13">
    <location>
        <begin position="592"/>
        <end position="610"/>
    </location>
</feature>
<name>A0AAN7Z206_9MYCE</name>
<dbReference type="Gene3D" id="3.40.50.2300">
    <property type="match status" value="2"/>
</dbReference>
<feature type="compositionally biased region" description="Basic and acidic residues" evidence="12">
    <location>
        <begin position="760"/>
        <end position="772"/>
    </location>
</feature>
<feature type="transmembrane region" description="Helical" evidence="13">
    <location>
        <begin position="553"/>
        <end position="572"/>
    </location>
</feature>
<dbReference type="InterPro" id="IPR051530">
    <property type="entry name" value="mGluR/GABA-B-like"/>
</dbReference>
<dbReference type="AlphaFoldDB" id="A0AAN7Z206"/>
<dbReference type="InterPro" id="IPR003760">
    <property type="entry name" value="PnrA-like"/>
</dbReference>
<dbReference type="Proteomes" id="UP001344447">
    <property type="component" value="Unassembled WGS sequence"/>
</dbReference>
<feature type="compositionally biased region" description="Low complexity" evidence="12">
    <location>
        <begin position="734"/>
        <end position="759"/>
    </location>
</feature>
<dbReference type="InterPro" id="IPR017978">
    <property type="entry name" value="GPCR_3_C"/>
</dbReference>
<proteinExistence type="inferred from homology"/>
<gene>
    <name evidence="16" type="ORF">RB653_006414</name>
</gene>
<comment type="similarity">
    <text evidence="2">In the C-terminal section; belongs to the G-protein coupled receptor 3 family. GABA-B receptor subfamily.</text>
</comment>
<reference evidence="16 17" key="1">
    <citation type="submission" date="2023-11" db="EMBL/GenBank/DDBJ databases">
        <title>Dfirmibasis_genome.</title>
        <authorList>
            <person name="Edelbroek B."/>
            <person name="Kjellin J."/>
            <person name="Jerlstrom-Hultqvist J."/>
            <person name="Soderbom F."/>
        </authorList>
    </citation>
    <scope>NUCLEOTIDE SEQUENCE [LARGE SCALE GENOMIC DNA]</scope>
    <source>
        <strain evidence="16 17">TNS-C-14</strain>
    </source>
</reference>
<keyword evidence="8 13" id="KW-0472">Membrane</keyword>
<sequence>MKKIIFSLFLILFFSINIIRCQKEFKMLTLLTAQVDDLGFNNMINQGRIEVAKDMKIQDSRLLVVDGLNDTLKYLLPIVQNEDLDLVICSSQGHLQACKAIADMYANSPTIKTQFLVRGSSQSTTNLIYISYNYASANYISGYFAALYSNTGKIGFVSPGAAAKNNDSFVYAFWMGARQVNPNIEFYYYNIGNFLDADKTVAATNDLLDMGCDIIGNTLDDFSTGDASIARGFPAIGTNGFPQRHVFGENVIFSYAYNWTKFFLPIAQSVKSGNTNNSQWYADFNFDENKNFFHLDYGFEVNQTILDKMNMELDYLKRTSRFSHPYYCNDLLPQYAKENGLPLVNVSGISLPIGCISHASFLKINKPFPGMTYLGNYNIKLVEVEFPQSVQYGFSITTGVLIAITLIMMLGIVKYKSTPSIRSASPIFLNFILAGGIIVYIGIIVWVSTPSNHQCNARLWLVTLGFSTLIGSLVVKNFRIWLIFDNPELKSISITNYQLFPWVGACLVINIILMSILTSVGDLKEIDANGIDSLGKYEFMKVCKMNQAGASTLYTILAYFAALLLVGVFVSWKIRIVDIQEFNESKAIANTLYAISFCLFVIVPLMISPQDKQSETIVLCTAGLFITTAALLIVFTPKFWRVFTLGHSGTNDMFRKKQSNVATARAESGSKSSSGPKLNRRGNLVSDEFTDTETSISEKKVNVVAGAVLAEFTDDTVSEFEDNSIEQENDNDENNNNNNNNNNSNNKNDINDSNNMSSNNEEKQKEVEEEKP</sequence>
<dbReference type="GO" id="GO:0004930">
    <property type="term" value="F:G protein-coupled receptor activity"/>
    <property type="evidence" value="ECO:0007669"/>
    <property type="project" value="UniProtKB-KW"/>
</dbReference>
<feature type="compositionally biased region" description="Acidic residues" evidence="12">
    <location>
        <begin position="718"/>
        <end position="733"/>
    </location>
</feature>
<feature type="region of interest" description="Disordered" evidence="12">
    <location>
        <begin position="718"/>
        <end position="772"/>
    </location>
</feature>
<evidence type="ECO:0000256" key="14">
    <source>
        <dbReference type="SAM" id="SignalP"/>
    </source>
</evidence>
<dbReference type="GO" id="GO:0005886">
    <property type="term" value="C:plasma membrane"/>
    <property type="evidence" value="ECO:0007669"/>
    <property type="project" value="InterPro"/>
</dbReference>
<evidence type="ECO:0000256" key="8">
    <source>
        <dbReference type="ARBA" id="ARBA00023136"/>
    </source>
</evidence>
<feature type="transmembrane region" description="Helical" evidence="13">
    <location>
        <begin position="616"/>
        <end position="635"/>
    </location>
</feature>
<dbReference type="PANTHER" id="PTHR46924">
    <property type="entry name" value="METABOTROPIC GLUTAMATE RECEPTOR-LIKE PROTEIN C-RELATED-RELATED"/>
    <property type="match status" value="1"/>
</dbReference>
<keyword evidence="10" id="KW-0325">Glycoprotein</keyword>
<evidence type="ECO:0000256" key="11">
    <source>
        <dbReference type="ARBA" id="ARBA00023224"/>
    </source>
</evidence>
<dbReference type="CDD" id="cd15047">
    <property type="entry name" value="7tmC_GABA-B-like"/>
    <property type="match status" value="1"/>
</dbReference>
<keyword evidence="6 13" id="KW-1133">Transmembrane helix</keyword>
<evidence type="ECO:0000256" key="1">
    <source>
        <dbReference type="ARBA" id="ARBA00004141"/>
    </source>
</evidence>
<keyword evidence="4 13" id="KW-0812">Transmembrane</keyword>
<evidence type="ECO:0000313" key="17">
    <source>
        <dbReference type="Proteomes" id="UP001344447"/>
    </source>
</evidence>
<evidence type="ECO:0000256" key="9">
    <source>
        <dbReference type="ARBA" id="ARBA00023170"/>
    </source>
</evidence>
<dbReference type="EMBL" id="JAVFKY010000001">
    <property type="protein sequence ID" value="KAK5584797.1"/>
    <property type="molecule type" value="Genomic_DNA"/>
</dbReference>
<evidence type="ECO:0000256" key="12">
    <source>
        <dbReference type="SAM" id="MobiDB-lite"/>
    </source>
</evidence>
<dbReference type="Pfam" id="PF02608">
    <property type="entry name" value="Bmp"/>
    <property type="match status" value="1"/>
</dbReference>
<evidence type="ECO:0000256" key="5">
    <source>
        <dbReference type="ARBA" id="ARBA00022729"/>
    </source>
</evidence>
<feature type="transmembrane region" description="Helical" evidence="13">
    <location>
        <begin position="459"/>
        <end position="478"/>
    </location>
</feature>
<evidence type="ECO:0000256" key="7">
    <source>
        <dbReference type="ARBA" id="ARBA00023040"/>
    </source>
</evidence>
<feature type="transmembrane region" description="Helical" evidence="13">
    <location>
        <begin position="499"/>
        <end position="517"/>
    </location>
</feature>
<feature type="domain" description="G-protein coupled receptors family 3 profile" evidence="15">
    <location>
        <begin position="402"/>
        <end position="658"/>
    </location>
</feature>
<feature type="transmembrane region" description="Helical" evidence="13">
    <location>
        <begin position="427"/>
        <end position="447"/>
    </location>
</feature>
<feature type="transmembrane region" description="Helical" evidence="13">
    <location>
        <begin position="392"/>
        <end position="415"/>
    </location>
</feature>
<dbReference type="PROSITE" id="PS50259">
    <property type="entry name" value="G_PROTEIN_RECEP_F3_4"/>
    <property type="match status" value="1"/>
</dbReference>
<evidence type="ECO:0000256" key="3">
    <source>
        <dbReference type="ARBA" id="ARBA00010620"/>
    </source>
</evidence>
<comment type="caution">
    <text evidence="16">The sequence shown here is derived from an EMBL/GenBank/DDBJ whole genome shotgun (WGS) entry which is preliminary data.</text>
</comment>
<feature type="signal peptide" evidence="14">
    <location>
        <begin position="1"/>
        <end position="21"/>
    </location>
</feature>
<organism evidence="16 17">
    <name type="scientific">Dictyostelium firmibasis</name>
    <dbReference type="NCBI Taxonomy" id="79012"/>
    <lineage>
        <taxon>Eukaryota</taxon>
        <taxon>Amoebozoa</taxon>
        <taxon>Evosea</taxon>
        <taxon>Eumycetozoa</taxon>
        <taxon>Dictyostelia</taxon>
        <taxon>Dictyosteliales</taxon>
        <taxon>Dictyosteliaceae</taxon>
        <taxon>Dictyostelium</taxon>
    </lineage>
</organism>
<keyword evidence="11" id="KW-0807">Transducer</keyword>
<comment type="similarity">
    <text evidence="3">In the N-terminal section; belongs to the BMP lipoprotein family.</text>
</comment>
<evidence type="ECO:0000256" key="2">
    <source>
        <dbReference type="ARBA" id="ARBA00005414"/>
    </source>
</evidence>
<feature type="region of interest" description="Disordered" evidence="12">
    <location>
        <begin position="657"/>
        <end position="692"/>
    </location>
</feature>
<dbReference type="Pfam" id="PF00003">
    <property type="entry name" value="7tm_3"/>
    <property type="match status" value="1"/>
</dbReference>
<protein>
    <recommendedName>
        <fullName evidence="15">G-protein coupled receptors family 3 profile domain-containing protein</fullName>
    </recommendedName>
</protein>